<protein>
    <submittedName>
        <fullName evidence="4">Sortase A</fullName>
        <ecNumber evidence="4">3.4.22.70</ecNumber>
    </submittedName>
</protein>
<dbReference type="InterPro" id="IPR005754">
    <property type="entry name" value="Sortase"/>
</dbReference>
<evidence type="ECO:0000256" key="3">
    <source>
        <dbReference type="ARBA" id="ARBA00022807"/>
    </source>
</evidence>
<keyword evidence="5" id="KW-1185">Reference proteome</keyword>
<evidence type="ECO:0000313" key="5">
    <source>
        <dbReference type="Proteomes" id="UP001179280"/>
    </source>
</evidence>
<dbReference type="EMBL" id="JAFBCV010000016">
    <property type="protein sequence ID" value="MBM7840722.1"/>
    <property type="molecule type" value="Genomic_DNA"/>
</dbReference>
<dbReference type="Pfam" id="PF04203">
    <property type="entry name" value="Sortase"/>
    <property type="match status" value="1"/>
</dbReference>
<dbReference type="InterPro" id="IPR023365">
    <property type="entry name" value="Sortase_dom-sf"/>
</dbReference>
<reference evidence="4" key="1">
    <citation type="submission" date="2021-01" db="EMBL/GenBank/DDBJ databases">
        <title>Genomic Encyclopedia of Type Strains, Phase IV (KMG-IV): sequencing the most valuable type-strain genomes for metagenomic binning, comparative biology and taxonomic classification.</title>
        <authorList>
            <person name="Goeker M."/>
        </authorList>
    </citation>
    <scope>NUCLEOTIDE SEQUENCE</scope>
    <source>
        <strain evidence="4">DSM 21943</strain>
    </source>
</reference>
<dbReference type="CDD" id="cd06165">
    <property type="entry name" value="Sortase_A"/>
    <property type="match status" value="1"/>
</dbReference>
<dbReference type="RefSeq" id="WP_204468493.1">
    <property type="nucleotide sequence ID" value="NZ_JAFBCV010000016.1"/>
</dbReference>
<keyword evidence="3" id="KW-0788">Thiol protease</keyword>
<comment type="caution">
    <text evidence="4">The sequence shown here is derived from an EMBL/GenBank/DDBJ whole genome shotgun (WGS) entry which is preliminary data.</text>
</comment>
<dbReference type="Proteomes" id="UP001179280">
    <property type="component" value="Unassembled WGS sequence"/>
</dbReference>
<dbReference type="SUPFAM" id="SSF63817">
    <property type="entry name" value="Sortase"/>
    <property type="match status" value="1"/>
</dbReference>
<accession>A0ABS2SYW7</accession>
<keyword evidence="2 4" id="KW-0378">Hydrolase</keyword>
<evidence type="ECO:0000256" key="1">
    <source>
        <dbReference type="ARBA" id="ARBA00022670"/>
    </source>
</evidence>
<organism evidence="4 5">
    <name type="scientific">Shouchella xiaoxiensis</name>
    <dbReference type="NCBI Taxonomy" id="766895"/>
    <lineage>
        <taxon>Bacteria</taxon>
        <taxon>Bacillati</taxon>
        <taxon>Bacillota</taxon>
        <taxon>Bacilli</taxon>
        <taxon>Bacillales</taxon>
        <taxon>Bacillaceae</taxon>
        <taxon>Shouchella</taxon>
    </lineage>
</organism>
<name>A0ABS2SYW7_9BACI</name>
<dbReference type="GO" id="GO:0016787">
    <property type="term" value="F:hydrolase activity"/>
    <property type="evidence" value="ECO:0007669"/>
    <property type="project" value="UniProtKB-KW"/>
</dbReference>
<sequence>MSRRIKSSLLLVFIASLFIVGLLLSFSPFIRDWFIGQNTLRHFEEFVEMPIERPQLEINDWNAIAEIERPSMGTVLQSIFSEPDGIVVGTITIPALNLELAIMDGLTNSHLLSGAATLYPNQPMGNGNYVLFGHHLQNESLLFGPILQLEADMDIYVSDKWYIYQYRVDKTAIVSERDTHHTSNTLEPLLTLFTCDVSGPTDQRFMAKASLIQMSPIE</sequence>
<dbReference type="EC" id="3.4.22.70" evidence="4"/>
<keyword evidence="1" id="KW-0645">Protease</keyword>
<dbReference type="InterPro" id="IPR042007">
    <property type="entry name" value="Sortase_A"/>
</dbReference>
<evidence type="ECO:0000256" key="2">
    <source>
        <dbReference type="ARBA" id="ARBA00022801"/>
    </source>
</evidence>
<evidence type="ECO:0000313" key="4">
    <source>
        <dbReference type="EMBL" id="MBM7840722.1"/>
    </source>
</evidence>
<gene>
    <name evidence="4" type="ORF">JOC54_004015</name>
</gene>
<proteinExistence type="predicted"/>
<dbReference type="Gene3D" id="2.40.260.10">
    <property type="entry name" value="Sortase"/>
    <property type="match status" value="1"/>
</dbReference>